<accession>A0A6P1ZAW8</accession>
<name>A0A6P1ZAW8_9BACT</name>
<feature type="non-terminal residue" evidence="1">
    <location>
        <position position="1"/>
    </location>
</feature>
<reference evidence="1 2" key="1">
    <citation type="submission" date="2018-06" db="EMBL/GenBank/DDBJ databases">
        <title>Complete genome of Desulfovibrio marinus P48SEP.</title>
        <authorList>
            <person name="Crispim J.S."/>
            <person name="Vidigal P.M.P."/>
            <person name="Silva L.C.F."/>
            <person name="Araujo L.C."/>
            <person name="Laguardia C.N."/>
            <person name="Dias R.S."/>
            <person name="Sousa M.P."/>
            <person name="Paula S.O."/>
            <person name="Silva C."/>
        </authorList>
    </citation>
    <scope>NUCLEOTIDE SEQUENCE [LARGE SCALE GENOMIC DNA]</scope>
    <source>
        <strain evidence="1 2">P48SEP</strain>
    </source>
</reference>
<protein>
    <submittedName>
        <fullName evidence="1">Hsp20/alpha crystallin family protein</fullName>
    </submittedName>
</protein>
<dbReference type="EMBL" id="QMIF01000289">
    <property type="protein sequence ID" value="TVM25238.1"/>
    <property type="molecule type" value="Genomic_DNA"/>
</dbReference>
<dbReference type="AlphaFoldDB" id="A0A6P1ZAW8"/>
<sequence length="30" mass="3610">KNEEIDVRLEDNVRTIRSEKKHDENAEGER</sequence>
<dbReference type="Proteomes" id="UP000434052">
    <property type="component" value="Unassembled WGS sequence"/>
</dbReference>
<comment type="caution">
    <text evidence="1">The sequence shown here is derived from an EMBL/GenBank/DDBJ whole genome shotgun (WGS) entry which is preliminary data.</text>
</comment>
<evidence type="ECO:0000313" key="2">
    <source>
        <dbReference type="Proteomes" id="UP000434052"/>
    </source>
</evidence>
<evidence type="ECO:0000313" key="1">
    <source>
        <dbReference type="EMBL" id="TVM25238.1"/>
    </source>
</evidence>
<gene>
    <name evidence="1" type="ORF">DQK91_23195</name>
</gene>
<organism evidence="1 2">
    <name type="scientific">Oceanidesulfovibrio marinus</name>
    <dbReference type="NCBI Taxonomy" id="370038"/>
    <lineage>
        <taxon>Bacteria</taxon>
        <taxon>Pseudomonadati</taxon>
        <taxon>Thermodesulfobacteriota</taxon>
        <taxon>Desulfovibrionia</taxon>
        <taxon>Desulfovibrionales</taxon>
        <taxon>Desulfovibrionaceae</taxon>
        <taxon>Oceanidesulfovibrio</taxon>
    </lineage>
</organism>
<proteinExistence type="predicted"/>